<feature type="compositionally biased region" description="Basic and acidic residues" evidence="1">
    <location>
        <begin position="22"/>
        <end position="38"/>
    </location>
</feature>
<name>A0A0C3PGY1_PISTI</name>
<dbReference type="HOGENOM" id="CLU_1768857_0_0_1"/>
<keyword evidence="3" id="KW-1185">Reference proteome</keyword>
<feature type="region of interest" description="Disordered" evidence="1">
    <location>
        <begin position="1"/>
        <end position="88"/>
    </location>
</feature>
<reference evidence="2 3" key="1">
    <citation type="submission" date="2014-04" db="EMBL/GenBank/DDBJ databases">
        <authorList>
            <consortium name="DOE Joint Genome Institute"/>
            <person name="Kuo A."/>
            <person name="Kohler A."/>
            <person name="Costa M.D."/>
            <person name="Nagy L.G."/>
            <person name="Floudas D."/>
            <person name="Copeland A."/>
            <person name="Barry K.W."/>
            <person name="Cichocki N."/>
            <person name="Veneault-Fourrey C."/>
            <person name="LaButti K."/>
            <person name="Lindquist E.A."/>
            <person name="Lipzen A."/>
            <person name="Lundell T."/>
            <person name="Morin E."/>
            <person name="Murat C."/>
            <person name="Sun H."/>
            <person name="Tunlid A."/>
            <person name="Henrissat B."/>
            <person name="Grigoriev I.V."/>
            <person name="Hibbett D.S."/>
            <person name="Martin F."/>
            <person name="Nordberg H.P."/>
            <person name="Cantor M.N."/>
            <person name="Hua S.X."/>
        </authorList>
    </citation>
    <scope>NUCLEOTIDE SEQUENCE [LARGE SCALE GENOMIC DNA]</scope>
    <source>
        <strain evidence="2 3">Marx 270</strain>
    </source>
</reference>
<organism evidence="2 3">
    <name type="scientific">Pisolithus tinctorius Marx 270</name>
    <dbReference type="NCBI Taxonomy" id="870435"/>
    <lineage>
        <taxon>Eukaryota</taxon>
        <taxon>Fungi</taxon>
        <taxon>Dikarya</taxon>
        <taxon>Basidiomycota</taxon>
        <taxon>Agaricomycotina</taxon>
        <taxon>Agaricomycetes</taxon>
        <taxon>Agaricomycetidae</taxon>
        <taxon>Boletales</taxon>
        <taxon>Sclerodermatineae</taxon>
        <taxon>Pisolithaceae</taxon>
        <taxon>Pisolithus</taxon>
    </lineage>
</organism>
<sequence length="147" mass="16450">MAYNRDLDKGKDSWGDYGSWDTEDRPARGRDDDYYGEGKRRKYNNGGYEAQSYGGPGYDSYSQPPHKQDHAHDYTDARHGKGFTSKKRLVPSEPSAHVIFLGLDPDFSEADVCRYTSNVFEYQTKSILCSSCRLTSPVTGATSSPSP</sequence>
<evidence type="ECO:0000313" key="2">
    <source>
        <dbReference type="EMBL" id="KIO13245.1"/>
    </source>
</evidence>
<dbReference type="InParanoid" id="A0A0C3PGY1"/>
<proteinExistence type="predicted"/>
<dbReference type="Proteomes" id="UP000054217">
    <property type="component" value="Unassembled WGS sequence"/>
</dbReference>
<feature type="compositionally biased region" description="Basic and acidic residues" evidence="1">
    <location>
        <begin position="66"/>
        <end position="79"/>
    </location>
</feature>
<evidence type="ECO:0000256" key="1">
    <source>
        <dbReference type="SAM" id="MobiDB-lite"/>
    </source>
</evidence>
<dbReference type="AlphaFoldDB" id="A0A0C3PGY1"/>
<dbReference type="STRING" id="870435.A0A0C3PGY1"/>
<gene>
    <name evidence="2" type="ORF">M404DRAFT_565827</name>
</gene>
<dbReference type="OrthoDB" id="3264616at2759"/>
<reference evidence="3" key="2">
    <citation type="submission" date="2015-01" db="EMBL/GenBank/DDBJ databases">
        <title>Evolutionary Origins and Diversification of the Mycorrhizal Mutualists.</title>
        <authorList>
            <consortium name="DOE Joint Genome Institute"/>
            <consortium name="Mycorrhizal Genomics Consortium"/>
            <person name="Kohler A."/>
            <person name="Kuo A."/>
            <person name="Nagy L.G."/>
            <person name="Floudas D."/>
            <person name="Copeland A."/>
            <person name="Barry K.W."/>
            <person name="Cichocki N."/>
            <person name="Veneault-Fourrey C."/>
            <person name="LaButti K."/>
            <person name="Lindquist E.A."/>
            <person name="Lipzen A."/>
            <person name="Lundell T."/>
            <person name="Morin E."/>
            <person name="Murat C."/>
            <person name="Riley R."/>
            <person name="Ohm R."/>
            <person name="Sun H."/>
            <person name="Tunlid A."/>
            <person name="Henrissat B."/>
            <person name="Grigoriev I.V."/>
            <person name="Hibbett D.S."/>
            <person name="Martin F."/>
        </authorList>
    </citation>
    <scope>NUCLEOTIDE SEQUENCE [LARGE SCALE GENOMIC DNA]</scope>
    <source>
        <strain evidence="3">Marx 270</strain>
    </source>
</reference>
<feature type="compositionally biased region" description="Basic and acidic residues" evidence="1">
    <location>
        <begin position="1"/>
        <end position="14"/>
    </location>
</feature>
<dbReference type="EMBL" id="KN831946">
    <property type="protein sequence ID" value="KIO13245.1"/>
    <property type="molecule type" value="Genomic_DNA"/>
</dbReference>
<protein>
    <submittedName>
        <fullName evidence="2">Uncharacterized protein</fullName>
    </submittedName>
</protein>
<evidence type="ECO:0000313" key="3">
    <source>
        <dbReference type="Proteomes" id="UP000054217"/>
    </source>
</evidence>
<accession>A0A0C3PGY1</accession>